<dbReference type="EMBL" id="SLWV01000035">
    <property type="protein sequence ID" value="TCO69075.1"/>
    <property type="molecule type" value="Genomic_DNA"/>
</dbReference>
<gene>
    <name evidence="1" type="ORF">EV214_13527</name>
</gene>
<accession>A0A4R2KR37</accession>
<reference evidence="1 2" key="1">
    <citation type="submission" date="2019-03" db="EMBL/GenBank/DDBJ databases">
        <title>Genomic Encyclopedia of Type Strains, Phase IV (KMG-IV): sequencing the most valuable type-strain genomes for metagenomic binning, comparative biology and taxonomic classification.</title>
        <authorList>
            <person name="Goeker M."/>
        </authorList>
    </citation>
    <scope>NUCLEOTIDE SEQUENCE [LARGE SCALE GENOMIC DNA]</scope>
    <source>
        <strain evidence="1 2">DSM 102940</strain>
    </source>
</reference>
<protein>
    <submittedName>
        <fullName evidence="1">Uncharacterized protein</fullName>
    </submittedName>
</protein>
<dbReference type="AlphaFoldDB" id="A0A4R2KR37"/>
<name>A0A4R2KR37_9FIRM</name>
<proteinExistence type="predicted"/>
<keyword evidence="2" id="KW-1185">Reference proteome</keyword>
<evidence type="ECO:0000313" key="1">
    <source>
        <dbReference type="EMBL" id="TCO69075.1"/>
    </source>
</evidence>
<evidence type="ECO:0000313" key="2">
    <source>
        <dbReference type="Proteomes" id="UP000294919"/>
    </source>
</evidence>
<sequence>MSDHKKYYYLKMKIHFAMEAIIENGRLILIGS</sequence>
<dbReference type="Proteomes" id="UP000294919">
    <property type="component" value="Unassembled WGS sequence"/>
</dbReference>
<organism evidence="1 2">
    <name type="scientific">Marinisporobacter balticus</name>
    <dbReference type="NCBI Taxonomy" id="2018667"/>
    <lineage>
        <taxon>Bacteria</taxon>
        <taxon>Bacillati</taxon>
        <taxon>Bacillota</taxon>
        <taxon>Clostridia</taxon>
        <taxon>Peptostreptococcales</taxon>
        <taxon>Thermotaleaceae</taxon>
        <taxon>Marinisporobacter</taxon>
    </lineage>
</organism>
<comment type="caution">
    <text evidence="1">The sequence shown here is derived from an EMBL/GenBank/DDBJ whole genome shotgun (WGS) entry which is preliminary data.</text>
</comment>